<dbReference type="Proteomes" id="UP000282837">
    <property type="component" value="Unassembled WGS sequence"/>
</dbReference>
<evidence type="ECO:0000313" key="1">
    <source>
        <dbReference type="EMBL" id="RVU03949.1"/>
    </source>
</evidence>
<dbReference type="AlphaFoldDB" id="A0A3S2UQY5"/>
<name>A0A3S2UQY5_9SPHN</name>
<evidence type="ECO:0000313" key="2">
    <source>
        <dbReference type="Proteomes" id="UP000282837"/>
    </source>
</evidence>
<organism evidence="1 2">
    <name type="scientific">Novosphingobium umbonatum</name>
    <dbReference type="NCBI Taxonomy" id="1908524"/>
    <lineage>
        <taxon>Bacteria</taxon>
        <taxon>Pseudomonadati</taxon>
        <taxon>Pseudomonadota</taxon>
        <taxon>Alphaproteobacteria</taxon>
        <taxon>Sphingomonadales</taxon>
        <taxon>Sphingomonadaceae</taxon>
        <taxon>Novosphingobium</taxon>
    </lineage>
</organism>
<reference evidence="1 2" key="1">
    <citation type="submission" date="2019-01" db="EMBL/GenBank/DDBJ databases">
        <authorList>
            <person name="Chen W.-M."/>
        </authorList>
    </citation>
    <scope>NUCLEOTIDE SEQUENCE [LARGE SCALE GENOMIC DNA]</scope>
    <source>
        <strain evidence="1 2">FSY-9</strain>
    </source>
</reference>
<dbReference type="RefSeq" id="WP_127710545.1">
    <property type="nucleotide sequence ID" value="NZ_SACO01000011.1"/>
</dbReference>
<accession>A0A3S2UQY5</accession>
<dbReference type="EMBL" id="SACO01000011">
    <property type="protein sequence ID" value="RVU03949.1"/>
    <property type="molecule type" value="Genomic_DNA"/>
</dbReference>
<protein>
    <submittedName>
        <fullName evidence="1">Uncharacterized protein</fullName>
    </submittedName>
</protein>
<keyword evidence="2" id="KW-1185">Reference proteome</keyword>
<gene>
    <name evidence="1" type="ORF">EOE18_13935</name>
</gene>
<sequence length="93" mass="10390">MKDGKTCPRCDGRGVKDYAGFAMDVCECQKLPEMELELVALRREVQQLREVRVKAAEFVRAFGTPEQAAYAKFVELTKAVNQAGIPMEATHGR</sequence>
<comment type="caution">
    <text evidence="1">The sequence shown here is derived from an EMBL/GenBank/DDBJ whole genome shotgun (WGS) entry which is preliminary data.</text>
</comment>
<proteinExistence type="predicted"/>